<reference evidence="9 10" key="1">
    <citation type="submission" date="2022-04" db="EMBL/GenBank/DDBJ databases">
        <title>Leucobacter sp. isolated from rhizosphere of garlic.</title>
        <authorList>
            <person name="Won M."/>
            <person name="Lee C.-M."/>
            <person name="Woen H.-Y."/>
            <person name="Kwon S.-W."/>
        </authorList>
    </citation>
    <scope>NUCLEOTIDE SEQUENCE [LARGE SCALE GENOMIC DNA]</scope>
    <source>
        <strain evidence="9 10">H21R-40</strain>
    </source>
</reference>
<evidence type="ECO:0000256" key="7">
    <source>
        <dbReference type="ARBA" id="ARBA00048628"/>
    </source>
</evidence>
<evidence type="ECO:0000256" key="5">
    <source>
        <dbReference type="ARBA" id="ARBA00022827"/>
    </source>
</evidence>
<keyword evidence="6 8" id="KW-0560">Oxidoreductase</keyword>
<keyword evidence="4 8" id="KW-0285">Flavoprotein</keyword>
<evidence type="ECO:0000256" key="3">
    <source>
        <dbReference type="ARBA" id="ARBA00006743"/>
    </source>
</evidence>
<proteinExistence type="inferred from homology"/>
<dbReference type="RefSeq" id="WP_244729273.1">
    <property type="nucleotide sequence ID" value="NZ_CP095045.1"/>
</dbReference>
<dbReference type="Gene3D" id="3.20.20.220">
    <property type="match status" value="1"/>
</dbReference>
<dbReference type="EMBL" id="CP095045">
    <property type="protein sequence ID" value="UOQ58244.1"/>
    <property type="molecule type" value="Genomic_DNA"/>
</dbReference>
<comment type="catalytic activity">
    <reaction evidence="7">
        <text>(6S)-5-methyl-5,6,7,8-tetrahydrofolate + NAD(+) = (6R)-5,10-methylene-5,6,7,8-tetrahydrofolate + NADH + H(+)</text>
        <dbReference type="Rhea" id="RHEA:19821"/>
        <dbReference type="ChEBI" id="CHEBI:15378"/>
        <dbReference type="ChEBI" id="CHEBI:15636"/>
        <dbReference type="ChEBI" id="CHEBI:18608"/>
        <dbReference type="ChEBI" id="CHEBI:57540"/>
        <dbReference type="ChEBI" id="CHEBI:57945"/>
        <dbReference type="EC" id="1.5.1.54"/>
    </reaction>
    <physiologicalReaction direction="right-to-left" evidence="7">
        <dbReference type="Rhea" id="RHEA:19823"/>
    </physiologicalReaction>
</comment>
<evidence type="ECO:0000256" key="1">
    <source>
        <dbReference type="ARBA" id="ARBA00001974"/>
    </source>
</evidence>
<sequence>MSALLLTGSAPTRTRFSFEVFPARSGAAALALGHAVQHLSAAGPDFISVTYGANGSNRDASLDLLRYLRDRTSALPLAHLTTVGETREAVRRAIHGILDAGIHDFLALRGDPPRGSGEADAAVAGSLSSRELVELVAEARADRPALTSVGRTAVAAYPNGHPLSRSRSEDLDWLVAKQEAGARFAITQLFFRAEEYLGFVAEARERGLRIPVLPGLMPVSTSAQLRKVASLAGRPAPEGLVRALDAAGGYAPELGVEHTIGLARELIAGGAPSIHLYTFNRHEQVLAVLRELHLLAPDPVLRASFAADRARTPPGNSRDPV</sequence>
<dbReference type="InterPro" id="IPR003171">
    <property type="entry name" value="Mehydrof_redctse-like"/>
</dbReference>
<dbReference type="PANTHER" id="PTHR45754:SF3">
    <property type="entry name" value="METHYLENETETRAHYDROFOLATE REDUCTASE (NADPH)"/>
    <property type="match status" value="1"/>
</dbReference>
<dbReference type="PANTHER" id="PTHR45754">
    <property type="entry name" value="METHYLENETETRAHYDROFOLATE REDUCTASE"/>
    <property type="match status" value="1"/>
</dbReference>
<evidence type="ECO:0000256" key="4">
    <source>
        <dbReference type="ARBA" id="ARBA00022630"/>
    </source>
</evidence>
<dbReference type="SUPFAM" id="SSF51730">
    <property type="entry name" value="FAD-linked oxidoreductase"/>
    <property type="match status" value="1"/>
</dbReference>
<evidence type="ECO:0000313" key="10">
    <source>
        <dbReference type="Proteomes" id="UP000831786"/>
    </source>
</evidence>
<protein>
    <recommendedName>
        <fullName evidence="8">Methylenetetrahydrofolate reductase</fullName>
    </recommendedName>
</protein>
<accession>A0ABY4FPW5</accession>
<name>A0ABY4FPW5_9MICO</name>
<dbReference type="CDD" id="cd00537">
    <property type="entry name" value="MTHFR"/>
    <property type="match status" value="1"/>
</dbReference>
<dbReference type="Pfam" id="PF02219">
    <property type="entry name" value="MTHFR"/>
    <property type="match status" value="1"/>
</dbReference>
<comment type="similarity">
    <text evidence="3 8">Belongs to the methylenetetrahydrofolate reductase family.</text>
</comment>
<dbReference type="Proteomes" id="UP000831786">
    <property type="component" value="Chromosome"/>
</dbReference>
<evidence type="ECO:0000256" key="6">
    <source>
        <dbReference type="ARBA" id="ARBA00023002"/>
    </source>
</evidence>
<keyword evidence="10" id="KW-1185">Reference proteome</keyword>
<evidence type="ECO:0000256" key="8">
    <source>
        <dbReference type="RuleBase" id="RU003862"/>
    </source>
</evidence>
<dbReference type="GO" id="GO:0004489">
    <property type="term" value="F:methylenetetrahydrofolate reductase [NAD(P)H] activity"/>
    <property type="evidence" value="ECO:0007669"/>
    <property type="project" value="UniProtKB-EC"/>
</dbReference>
<dbReference type="InterPro" id="IPR029041">
    <property type="entry name" value="FAD-linked_oxidoreductase-like"/>
</dbReference>
<comment type="cofactor">
    <cofactor evidence="1 8">
        <name>FAD</name>
        <dbReference type="ChEBI" id="CHEBI:57692"/>
    </cofactor>
</comment>
<evidence type="ECO:0000256" key="2">
    <source>
        <dbReference type="ARBA" id="ARBA00004777"/>
    </source>
</evidence>
<gene>
    <name evidence="9" type="ORF">MUN78_05210</name>
</gene>
<comment type="pathway">
    <text evidence="2 8">One-carbon metabolism; tetrahydrofolate interconversion.</text>
</comment>
<evidence type="ECO:0000313" key="9">
    <source>
        <dbReference type="EMBL" id="UOQ58244.1"/>
    </source>
</evidence>
<keyword evidence="5 8" id="KW-0274">FAD</keyword>
<organism evidence="9 10">
    <name type="scientific">Leucobacter allii</name>
    <dbReference type="NCBI Taxonomy" id="2932247"/>
    <lineage>
        <taxon>Bacteria</taxon>
        <taxon>Bacillati</taxon>
        <taxon>Actinomycetota</taxon>
        <taxon>Actinomycetes</taxon>
        <taxon>Micrococcales</taxon>
        <taxon>Microbacteriaceae</taxon>
        <taxon>Leucobacter</taxon>
    </lineage>
</organism>